<evidence type="ECO:0000313" key="1">
    <source>
        <dbReference type="EMBL" id="KJF38463.1"/>
    </source>
</evidence>
<organism evidence="1 2">
    <name type="scientific">Ruthenibacterium lactatiformans</name>
    <dbReference type="NCBI Taxonomy" id="1550024"/>
    <lineage>
        <taxon>Bacteria</taxon>
        <taxon>Bacillati</taxon>
        <taxon>Bacillota</taxon>
        <taxon>Clostridia</taxon>
        <taxon>Eubacteriales</taxon>
        <taxon>Oscillospiraceae</taxon>
        <taxon>Ruthenibacterium</taxon>
    </lineage>
</organism>
<accession>A0A0D8IY59</accession>
<dbReference type="Proteomes" id="UP000032483">
    <property type="component" value="Unassembled WGS sequence"/>
</dbReference>
<dbReference type="RefSeq" id="WP_050006550.1">
    <property type="nucleotide sequence ID" value="NZ_JXXK01000042.1"/>
</dbReference>
<sequence>MSYMTAGKLQAFEALMKEVPGHNHYDSGCDGICPECRSCCFHRPYWKYQTCVFEECPYSPVKLSTLRCQPVMAREG</sequence>
<keyword evidence="2" id="KW-1185">Reference proteome</keyword>
<evidence type="ECO:0000313" key="2">
    <source>
        <dbReference type="Proteomes" id="UP000032483"/>
    </source>
</evidence>
<proteinExistence type="predicted"/>
<protein>
    <submittedName>
        <fullName evidence="1">Uncharacterized protein</fullName>
    </submittedName>
</protein>
<name>A0A0D8IY59_9FIRM</name>
<gene>
    <name evidence="1" type="ORF">TQ39_18005</name>
</gene>
<comment type="caution">
    <text evidence="1">The sequence shown here is derived from an EMBL/GenBank/DDBJ whole genome shotgun (WGS) entry which is preliminary data.</text>
</comment>
<dbReference type="EMBL" id="JXXK01000042">
    <property type="protein sequence ID" value="KJF38463.1"/>
    <property type="molecule type" value="Genomic_DNA"/>
</dbReference>
<reference evidence="1" key="1">
    <citation type="submission" date="2015-02" db="EMBL/GenBank/DDBJ databases">
        <title>A novel member of the family Ruminococcaceae isolated from human feces.</title>
        <authorList>
            <person name="Shkoporov A.N."/>
            <person name="Chaplin A.V."/>
            <person name="Motuzova O.V."/>
            <person name="Kafarskaia L.I."/>
            <person name="Khokhlova E.V."/>
            <person name="Efimov B.A."/>
        </authorList>
    </citation>
    <scope>NUCLEOTIDE SEQUENCE [LARGE SCALE GENOMIC DNA]</scope>
    <source>
        <strain evidence="1">585-1</strain>
    </source>
</reference>
<dbReference type="GeneID" id="42858433"/>
<dbReference type="AlphaFoldDB" id="A0A0D8IY59"/>